<evidence type="ECO:0000259" key="1">
    <source>
        <dbReference type="Pfam" id="PF04471"/>
    </source>
</evidence>
<dbReference type="GO" id="GO:0004519">
    <property type="term" value="F:endonuclease activity"/>
    <property type="evidence" value="ECO:0007669"/>
    <property type="project" value="UniProtKB-KW"/>
</dbReference>
<reference evidence="4" key="1">
    <citation type="submission" date="2016-10" db="EMBL/GenBank/DDBJ databases">
        <authorList>
            <person name="Varghese N."/>
            <person name="Submissions S."/>
        </authorList>
    </citation>
    <scope>NUCLEOTIDE SEQUENCE [LARGE SCALE GENOMIC DNA]</scope>
    <source>
        <strain evidence="4">DSM 19315</strain>
    </source>
</reference>
<sequence>MRRKKSQAEFVQWFGPLLDALRELGYSGKPREVSEKIAQNLNLDNDFLDETLKSGGNRFHNQVAWARQYLIWEGLLNSSERGTWKLTEKGKNTHLTPDESREIFLKWVEINQKIRKEKSKKEIIEDQEEEEPETVEVTAENNLLSVLKSLSPSGFENVCKELLREHGFENVEVTGKSHDGGIDGFGILE</sequence>
<keyword evidence="4" id="KW-1185">Reference proteome</keyword>
<feature type="domain" description="Restriction system protein Mrr-like N-terminal" evidence="2">
    <location>
        <begin position="10"/>
        <end position="93"/>
    </location>
</feature>
<dbReference type="Pfam" id="PF14338">
    <property type="entry name" value="Mrr_N"/>
    <property type="match status" value="1"/>
</dbReference>
<dbReference type="EMBL" id="FOPC01000009">
    <property type="protein sequence ID" value="SFG86323.1"/>
    <property type="molecule type" value="Genomic_DNA"/>
</dbReference>
<evidence type="ECO:0000259" key="2">
    <source>
        <dbReference type="Pfam" id="PF14338"/>
    </source>
</evidence>
<dbReference type="InterPro" id="IPR011856">
    <property type="entry name" value="tRNA_endonuc-like_dom_sf"/>
</dbReference>
<evidence type="ECO:0000313" key="4">
    <source>
        <dbReference type="Proteomes" id="UP000199642"/>
    </source>
</evidence>
<dbReference type="Gene3D" id="3.40.1350.10">
    <property type="match status" value="1"/>
</dbReference>
<feature type="domain" description="Restriction endonuclease type IV Mrr" evidence="1">
    <location>
        <begin position="147"/>
        <end position="185"/>
    </location>
</feature>
<keyword evidence="3" id="KW-0255">Endonuclease</keyword>
<organism evidence="3 4">
    <name type="scientific">Algoriphagus hitonicola</name>
    <dbReference type="NCBI Taxonomy" id="435880"/>
    <lineage>
        <taxon>Bacteria</taxon>
        <taxon>Pseudomonadati</taxon>
        <taxon>Bacteroidota</taxon>
        <taxon>Cytophagia</taxon>
        <taxon>Cytophagales</taxon>
        <taxon>Cyclobacteriaceae</taxon>
        <taxon>Algoriphagus</taxon>
    </lineage>
</organism>
<gene>
    <name evidence="3" type="ORF">SAMN04487988_109103</name>
</gene>
<dbReference type="GO" id="GO:0009307">
    <property type="term" value="P:DNA restriction-modification system"/>
    <property type="evidence" value="ECO:0007669"/>
    <property type="project" value="InterPro"/>
</dbReference>
<keyword evidence="3" id="KW-0378">Hydrolase</keyword>
<evidence type="ECO:0000313" key="3">
    <source>
        <dbReference type="EMBL" id="SFG86323.1"/>
    </source>
</evidence>
<dbReference type="InterPro" id="IPR025745">
    <property type="entry name" value="Mrr-like_N_dom"/>
</dbReference>
<accession>A0A1I2VB77</accession>
<dbReference type="GO" id="GO:0003677">
    <property type="term" value="F:DNA binding"/>
    <property type="evidence" value="ECO:0007669"/>
    <property type="project" value="InterPro"/>
</dbReference>
<dbReference type="STRING" id="435880.SAMN04487988_109103"/>
<dbReference type="Proteomes" id="UP000199642">
    <property type="component" value="Unassembled WGS sequence"/>
</dbReference>
<proteinExistence type="predicted"/>
<name>A0A1I2VB77_9BACT</name>
<keyword evidence="3" id="KW-0540">Nuclease</keyword>
<protein>
    <submittedName>
        <fullName evidence="3">Restriction endonuclease</fullName>
    </submittedName>
</protein>
<dbReference type="InterPro" id="IPR007560">
    <property type="entry name" value="Restrct_endonuc_IV_Mrr"/>
</dbReference>
<dbReference type="Pfam" id="PF04471">
    <property type="entry name" value="Mrr_cat"/>
    <property type="match status" value="1"/>
</dbReference>
<dbReference type="AlphaFoldDB" id="A0A1I2VB77"/>